<sequence>MTGALPAALLVVAAFLVAVPGPAGRRARRVNGGTAGFVRPGPPLVVAVSIPVLALLLLGPVGLVVGVAVAPFLHRQVSGWETERTKRRRAMLVRQAPLALDLVAAVLAAGRSPQEAVRLVAVHTPPPLGDELQALAHRVRLAADPAVAWRSLDGSALEPVGRAFARAETSGAAIVPLMRDTAADLRRRAWAERRETVGRVGVRTTLPMGLCLLPAFVLVGVAPTVLAALGSVGF</sequence>
<evidence type="ECO:0000256" key="2">
    <source>
        <dbReference type="ARBA" id="ARBA00022475"/>
    </source>
</evidence>
<comment type="subcellular location">
    <subcellularLocation>
        <location evidence="1">Cell membrane</location>
        <topology evidence="1">Multi-pass membrane protein</topology>
    </subcellularLocation>
</comment>
<dbReference type="Proteomes" id="UP000620591">
    <property type="component" value="Unassembled WGS sequence"/>
</dbReference>
<dbReference type="GO" id="GO:0005886">
    <property type="term" value="C:plasma membrane"/>
    <property type="evidence" value="ECO:0007669"/>
    <property type="project" value="UniProtKB-SubCell"/>
</dbReference>
<keyword evidence="2" id="KW-1003">Cell membrane</keyword>
<dbReference type="AlphaFoldDB" id="A0A8I0EX29"/>
<name>A0A8I0EX29_9ACTN</name>
<evidence type="ECO:0000313" key="9">
    <source>
        <dbReference type="Proteomes" id="UP000620591"/>
    </source>
</evidence>
<evidence type="ECO:0000256" key="4">
    <source>
        <dbReference type="ARBA" id="ARBA00022989"/>
    </source>
</evidence>
<organism evidence="8 9">
    <name type="scientific">Aeromicrobium senzhongii</name>
    <dbReference type="NCBI Taxonomy" id="2663859"/>
    <lineage>
        <taxon>Bacteria</taxon>
        <taxon>Bacillati</taxon>
        <taxon>Actinomycetota</taxon>
        <taxon>Actinomycetes</taxon>
        <taxon>Propionibacteriales</taxon>
        <taxon>Nocardioidaceae</taxon>
        <taxon>Aeromicrobium</taxon>
    </lineage>
</organism>
<protein>
    <submittedName>
        <fullName evidence="8">Type II secretion system F family protein</fullName>
    </submittedName>
</protein>
<accession>A0A8I0EX29</accession>
<keyword evidence="4 6" id="KW-1133">Transmembrane helix</keyword>
<evidence type="ECO:0000256" key="6">
    <source>
        <dbReference type="SAM" id="Phobius"/>
    </source>
</evidence>
<evidence type="ECO:0000256" key="3">
    <source>
        <dbReference type="ARBA" id="ARBA00022692"/>
    </source>
</evidence>
<comment type="caution">
    <text evidence="8">The sequence shown here is derived from an EMBL/GenBank/DDBJ whole genome shotgun (WGS) entry which is preliminary data.</text>
</comment>
<keyword evidence="5 6" id="KW-0472">Membrane</keyword>
<reference evidence="8" key="1">
    <citation type="submission" date="2020-09" db="EMBL/GenBank/DDBJ databases">
        <title>Novel species in genus Aeromicrobium.</title>
        <authorList>
            <person name="Zhang G."/>
        </authorList>
    </citation>
    <scope>NUCLEOTIDE SEQUENCE</scope>
    <source>
        <strain evidence="8">Zg-636</strain>
    </source>
</reference>
<dbReference type="PANTHER" id="PTHR35007:SF3">
    <property type="entry name" value="POSSIBLE CONSERVED ALANINE RICH MEMBRANE PROTEIN"/>
    <property type="match status" value="1"/>
</dbReference>
<dbReference type="PANTHER" id="PTHR35007">
    <property type="entry name" value="INTEGRAL MEMBRANE PROTEIN-RELATED"/>
    <property type="match status" value="1"/>
</dbReference>
<evidence type="ECO:0000256" key="5">
    <source>
        <dbReference type="ARBA" id="ARBA00023136"/>
    </source>
</evidence>
<evidence type="ECO:0000256" key="1">
    <source>
        <dbReference type="ARBA" id="ARBA00004651"/>
    </source>
</evidence>
<proteinExistence type="predicted"/>
<feature type="transmembrane region" description="Helical" evidence="6">
    <location>
        <begin position="43"/>
        <end position="70"/>
    </location>
</feature>
<dbReference type="RefSeq" id="WP_187769765.1">
    <property type="nucleotide sequence ID" value="NZ_JACTVM010000003.1"/>
</dbReference>
<dbReference type="InterPro" id="IPR018076">
    <property type="entry name" value="T2SS_GspF_dom"/>
</dbReference>
<evidence type="ECO:0000259" key="7">
    <source>
        <dbReference type="Pfam" id="PF00482"/>
    </source>
</evidence>
<feature type="transmembrane region" description="Helical" evidence="6">
    <location>
        <begin position="206"/>
        <end position="229"/>
    </location>
</feature>
<dbReference type="EMBL" id="JACTVM010000003">
    <property type="protein sequence ID" value="MBC9227134.1"/>
    <property type="molecule type" value="Genomic_DNA"/>
</dbReference>
<evidence type="ECO:0000313" key="8">
    <source>
        <dbReference type="EMBL" id="MBC9227134.1"/>
    </source>
</evidence>
<keyword evidence="3 6" id="KW-0812">Transmembrane</keyword>
<gene>
    <name evidence="8" type="ORF">IBG24_12495</name>
</gene>
<dbReference type="Pfam" id="PF00482">
    <property type="entry name" value="T2SSF"/>
    <property type="match status" value="1"/>
</dbReference>
<feature type="domain" description="Type II secretion system protein GspF" evidence="7">
    <location>
        <begin position="100"/>
        <end position="221"/>
    </location>
</feature>